<sequence>MSGLVVVKRKQAQDERENLPPARPALCAKGSQIMTVPK</sequence>
<reference evidence="2 3" key="1">
    <citation type="submission" date="2009-12" db="EMBL/GenBank/DDBJ databases">
        <authorList>
            <person name="Shrivastava S."/>
            <person name="Madupu R."/>
            <person name="Durkin A.S."/>
            <person name="Torralba M."/>
            <person name="Methe B."/>
            <person name="Sutton G.G."/>
            <person name="Strausberg R.L."/>
            <person name="Nelson K.E."/>
        </authorList>
    </citation>
    <scope>NUCLEOTIDE SEQUENCE [LARGE SCALE GENOMIC DNA]</scope>
    <source>
        <strain evidence="2 3">W5455</strain>
    </source>
</reference>
<dbReference type="EMBL" id="ADFP01000135">
    <property type="protein sequence ID" value="EFB89397.1"/>
    <property type="molecule type" value="Genomic_DNA"/>
</dbReference>
<comment type="caution">
    <text evidence="2">The sequence shown here is derived from an EMBL/GenBank/DDBJ whole genome shotgun (WGS) entry which is preliminary data.</text>
</comment>
<accession>A0ABP2HPL4</accession>
<feature type="region of interest" description="Disordered" evidence="1">
    <location>
        <begin position="1"/>
        <end position="38"/>
    </location>
</feature>
<evidence type="ECO:0000313" key="2">
    <source>
        <dbReference type="EMBL" id="EFB89397.1"/>
    </source>
</evidence>
<name>A0ABP2HPL4_9BACT</name>
<dbReference type="Proteomes" id="UP000006462">
    <property type="component" value="Unassembled WGS sequence"/>
</dbReference>
<gene>
    <name evidence="2" type="ORF">HMPREF7215_0159</name>
</gene>
<evidence type="ECO:0000313" key="3">
    <source>
        <dbReference type="Proteomes" id="UP000006462"/>
    </source>
</evidence>
<keyword evidence="3" id="KW-1185">Reference proteome</keyword>
<protein>
    <submittedName>
        <fullName evidence="2">Uncharacterized protein</fullName>
    </submittedName>
</protein>
<proteinExistence type="predicted"/>
<evidence type="ECO:0000256" key="1">
    <source>
        <dbReference type="SAM" id="MobiDB-lite"/>
    </source>
</evidence>
<organism evidence="2 3">
    <name type="scientific">Pyramidobacter piscolens W5455</name>
    <dbReference type="NCBI Taxonomy" id="352165"/>
    <lineage>
        <taxon>Bacteria</taxon>
        <taxon>Thermotogati</taxon>
        <taxon>Synergistota</taxon>
        <taxon>Synergistia</taxon>
        <taxon>Synergistales</taxon>
        <taxon>Dethiosulfovibrionaceae</taxon>
        <taxon>Pyramidobacter</taxon>
    </lineage>
</organism>